<dbReference type="InterPro" id="IPR036397">
    <property type="entry name" value="RNaseH_sf"/>
</dbReference>
<organism evidence="2 3">
    <name type="scientific">Solanum verrucosum</name>
    <dbReference type="NCBI Taxonomy" id="315347"/>
    <lineage>
        <taxon>Eukaryota</taxon>
        <taxon>Viridiplantae</taxon>
        <taxon>Streptophyta</taxon>
        <taxon>Embryophyta</taxon>
        <taxon>Tracheophyta</taxon>
        <taxon>Spermatophyta</taxon>
        <taxon>Magnoliopsida</taxon>
        <taxon>eudicotyledons</taxon>
        <taxon>Gunneridae</taxon>
        <taxon>Pentapetalae</taxon>
        <taxon>asterids</taxon>
        <taxon>lamiids</taxon>
        <taxon>Solanales</taxon>
        <taxon>Solanaceae</taxon>
        <taxon>Solanoideae</taxon>
        <taxon>Solaneae</taxon>
        <taxon>Solanum</taxon>
    </lineage>
</organism>
<keyword evidence="3" id="KW-1185">Reference proteome</keyword>
<reference evidence="2" key="1">
    <citation type="submission" date="2023-08" db="EMBL/GenBank/DDBJ databases">
        <title>A de novo genome assembly of Solanum verrucosum Schlechtendal, a Mexican diploid species geographically isolated from the other diploid A-genome species in potato relatives.</title>
        <authorList>
            <person name="Hosaka K."/>
        </authorList>
    </citation>
    <scope>NUCLEOTIDE SEQUENCE</scope>
    <source>
        <tissue evidence="2">Young leaves</tissue>
    </source>
</reference>
<dbReference type="PANTHER" id="PTHR46148">
    <property type="entry name" value="CHROMO DOMAIN-CONTAINING PROTEIN"/>
    <property type="match status" value="1"/>
</dbReference>
<sequence length="230" mass="25768">LGWCVDAGKECYSLCFQMKSATCVESKRSKFEIEKMDGISQGLRCDYSVSSKEVRVDYNSQQLTKIYVKEIVRSHVVPLSTISDRGTQFTSKFLGTLHEVLGTQLTFSIAFHPQTGGSLVKGKGIQAKLLAAQSTEKEYLDRNVRDMTFRVGEQILLKVSPMKGVLRFDNKGNLRPYYISLLDVLDGMGLVAYMLALPPNFLEVHPIFHVCMWGLYHQMGLNSVTQGLAV</sequence>
<dbReference type="EMBL" id="CP133619">
    <property type="protein sequence ID" value="WMV42003.1"/>
    <property type="molecule type" value="Genomic_DNA"/>
</dbReference>
<dbReference type="Pfam" id="PF24626">
    <property type="entry name" value="SH3_Tf2-1"/>
    <property type="match status" value="1"/>
</dbReference>
<proteinExistence type="predicted"/>
<evidence type="ECO:0000259" key="1">
    <source>
        <dbReference type="Pfam" id="PF24626"/>
    </source>
</evidence>
<gene>
    <name evidence="2" type="ORF">MTR67_035388</name>
</gene>
<dbReference type="SUPFAM" id="SSF53098">
    <property type="entry name" value="Ribonuclease H-like"/>
    <property type="match status" value="1"/>
</dbReference>
<dbReference type="Gene3D" id="3.30.420.10">
    <property type="entry name" value="Ribonuclease H-like superfamily/Ribonuclease H"/>
    <property type="match status" value="1"/>
</dbReference>
<feature type="non-terminal residue" evidence="2">
    <location>
        <position position="1"/>
    </location>
</feature>
<dbReference type="AlphaFoldDB" id="A0AAF0ZLF3"/>
<accession>A0AAF0ZLF3</accession>
<dbReference type="PANTHER" id="PTHR46148:SF60">
    <property type="entry name" value="CHROMO DOMAIN-CONTAINING PROTEIN"/>
    <property type="match status" value="1"/>
</dbReference>
<dbReference type="Proteomes" id="UP001234989">
    <property type="component" value="Chromosome 8"/>
</dbReference>
<dbReference type="GO" id="GO:0003676">
    <property type="term" value="F:nucleic acid binding"/>
    <property type="evidence" value="ECO:0007669"/>
    <property type="project" value="InterPro"/>
</dbReference>
<dbReference type="InterPro" id="IPR056924">
    <property type="entry name" value="SH3_Tf2-1"/>
</dbReference>
<evidence type="ECO:0000313" key="2">
    <source>
        <dbReference type="EMBL" id="WMV42003.1"/>
    </source>
</evidence>
<evidence type="ECO:0000313" key="3">
    <source>
        <dbReference type="Proteomes" id="UP001234989"/>
    </source>
</evidence>
<feature type="domain" description="Tf2-1-like SH3-like" evidence="1">
    <location>
        <begin position="152"/>
        <end position="212"/>
    </location>
</feature>
<name>A0AAF0ZLF3_SOLVR</name>
<dbReference type="InterPro" id="IPR012337">
    <property type="entry name" value="RNaseH-like_sf"/>
</dbReference>
<protein>
    <recommendedName>
        <fullName evidence="1">Tf2-1-like SH3-like domain-containing protein</fullName>
    </recommendedName>
</protein>